<keyword evidence="3" id="KW-1185">Reference proteome</keyword>
<evidence type="ECO:0000313" key="2">
    <source>
        <dbReference type="EMBL" id="QEC64934.1"/>
    </source>
</evidence>
<protein>
    <recommendedName>
        <fullName evidence="4">DUF2214 family protein</fullName>
    </recommendedName>
</protein>
<reference evidence="2 3" key="1">
    <citation type="journal article" date="2017" name="Curr. Microbiol.">
        <title>Mucilaginibacter ginsenosidivorans sp. nov., Isolated from Soil of Ginseng Field.</title>
        <authorList>
            <person name="Kim M.M."/>
            <person name="Siddiqi M.Z."/>
            <person name="Im W.T."/>
        </authorList>
    </citation>
    <scope>NUCLEOTIDE SEQUENCE [LARGE SCALE GENOMIC DNA]</scope>
    <source>
        <strain evidence="2 3">Gsoil 3017</strain>
    </source>
</reference>
<keyword evidence="1" id="KW-0812">Transmembrane</keyword>
<proteinExistence type="predicted"/>
<keyword evidence="1" id="KW-0472">Membrane</keyword>
<name>A0A5B8V0R0_9SPHI</name>
<dbReference type="Proteomes" id="UP000321479">
    <property type="component" value="Chromosome"/>
</dbReference>
<accession>A0A5B8V0R0</accession>
<feature type="transmembrane region" description="Helical" evidence="1">
    <location>
        <begin position="85"/>
        <end position="105"/>
    </location>
</feature>
<evidence type="ECO:0000256" key="1">
    <source>
        <dbReference type="SAM" id="Phobius"/>
    </source>
</evidence>
<keyword evidence="1" id="KW-1133">Transmembrane helix</keyword>
<sequence length="155" mass="16986">MDSSTLLQTLLVLHISGFVTLAGTVVADTAIYSRVKKQLLTDKGKASVMLDGSGLFPVLIRISAIVVIVTGMGMVGIVHAFTDMLWFRLKMLMVLGIIINGAIVGRSLMAKLRSLLSADIANNAETERIQRKLNVMYIVQLILFLIVFTLSVFKF</sequence>
<dbReference type="EMBL" id="CP042436">
    <property type="protein sequence ID" value="QEC64934.1"/>
    <property type="molecule type" value="Genomic_DNA"/>
</dbReference>
<feature type="transmembrane region" description="Helical" evidence="1">
    <location>
        <begin position="12"/>
        <end position="33"/>
    </location>
</feature>
<evidence type="ECO:0000313" key="3">
    <source>
        <dbReference type="Proteomes" id="UP000321479"/>
    </source>
</evidence>
<evidence type="ECO:0008006" key="4">
    <source>
        <dbReference type="Google" id="ProtNLM"/>
    </source>
</evidence>
<gene>
    <name evidence="2" type="ORF">FRZ54_20965</name>
</gene>
<dbReference type="KEGG" id="mgin:FRZ54_20965"/>
<dbReference type="RefSeq" id="WP_147033767.1">
    <property type="nucleotide sequence ID" value="NZ_CP042436.1"/>
</dbReference>
<dbReference type="AlphaFoldDB" id="A0A5B8V0R0"/>
<feature type="transmembrane region" description="Helical" evidence="1">
    <location>
        <begin position="54"/>
        <end position="79"/>
    </location>
</feature>
<organism evidence="2 3">
    <name type="scientific">Mucilaginibacter ginsenosidivorans</name>
    <dbReference type="NCBI Taxonomy" id="398053"/>
    <lineage>
        <taxon>Bacteria</taxon>
        <taxon>Pseudomonadati</taxon>
        <taxon>Bacteroidota</taxon>
        <taxon>Sphingobacteriia</taxon>
        <taxon>Sphingobacteriales</taxon>
        <taxon>Sphingobacteriaceae</taxon>
        <taxon>Mucilaginibacter</taxon>
    </lineage>
</organism>
<dbReference type="OrthoDB" id="965640at2"/>
<feature type="transmembrane region" description="Helical" evidence="1">
    <location>
        <begin position="135"/>
        <end position="153"/>
    </location>
</feature>